<evidence type="ECO:0000313" key="2">
    <source>
        <dbReference type="EMBL" id="MCQ8103893.1"/>
    </source>
</evidence>
<feature type="region of interest" description="Disordered" evidence="1">
    <location>
        <begin position="1"/>
        <end position="43"/>
    </location>
</feature>
<evidence type="ECO:0000256" key="1">
    <source>
        <dbReference type="SAM" id="MobiDB-lite"/>
    </source>
</evidence>
<proteinExistence type="predicted"/>
<reference evidence="2 3" key="1">
    <citation type="submission" date="2022-07" db="EMBL/GenBank/DDBJ databases">
        <title>Methylomonas rivi sp. nov., Methylomonas rosea sp. nov., Methylomonas aureus sp. nov. and Methylomonas subterranea sp. nov., four novel methanotrophs isolated from a freshwater creek and the deep terrestrial subsurface.</title>
        <authorList>
            <person name="Abin C."/>
            <person name="Sankaranarayanan K."/>
            <person name="Garner C."/>
            <person name="Sindelar R."/>
            <person name="Kotary K."/>
            <person name="Garner R."/>
            <person name="Barclay S."/>
            <person name="Lawson P."/>
            <person name="Krumholz L."/>
        </authorList>
    </citation>
    <scope>NUCLEOTIDE SEQUENCE [LARGE SCALE GENOMIC DNA]</scope>
    <source>
        <strain evidence="2 3">SURF-2</strain>
    </source>
</reference>
<protein>
    <submittedName>
        <fullName evidence="2">Uncharacterized protein</fullName>
    </submittedName>
</protein>
<dbReference type="EMBL" id="JANIBJ010000010">
    <property type="protein sequence ID" value="MCQ8103893.1"/>
    <property type="molecule type" value="Genomic_DNA"/>
</dbReference>
<evidence type="ECO:0000313" key="3">
    <source>
        <dbReference type="Proteomes" id="UP001524499"/>
    </source>
</evidence>
<name>A0ABT1TF56_9GAMM</name>
<sequence>MIKKESLQRDIEAMEREKQQRLEQDAAATDQGPSAADSPVGKVKTLTVNKGFGQSMRM</sequence>
<accession>A0ABT1TF56</accession>
<dbReference type="RefSeq" id="WP_256601639.1">
    <property type="nucleotide sequence ID" value="NZ_JANIBJ010000010.1"/>
</dbReference>
<keyword evidence="3" id="KW-1185">Reference proteome</keyword>
<organism evidence="2 3">
    <name type="scientific">Methylomonas subterranea</name>
    <dbReference type="NCBI Taxonomy" id="2952225"/>
    <lineage>
        <taxon>Bacteria</taxon>
        <taxon>Pseudomonadati</taxon>
        <taxon>Pseudomonadota</taxon>
        <taxon>Gammaproteobacteria</taxon>
        <taxon>Methylococcales</taxon>
        <taxon>Methylococcaceae</taxon>
        <taxon>Methylomonas</taxon>
    </lineage>
</organism>
<feature type="compositionally biased region" description="Basic and acidic residues" evidence="1">
    <location>
        <begin position="1"/>
        <end position="24"/>
    </location>
</feature>
<comment type="caution">
    <text evidence="2">The sequence shown here is derived from an EMBL/GenBank/DDBJ whole genome shotgun (WGS) entry which is preliminary data.</text>
</comment>
<dbReference type="Proteomes" id="UP001524499">
    <property type="component" value="Unassembled WGS sequence"/>
</dbReference>
<gene>
    <name evidence="2" type="ORF">NP590_07235</name>
</gene>